<protein>
    <submittedName>
        <fullName evidence="1">Uncharacterized protein</fullName>
    </submittedName>
</protein>
<gene>
    <name evidence="1" type="ORF">D1092_05825</name>
</gene>
<evidence type="ECO:0000313" key="2">
    <source>
        <dbReference type="Proteomes" id="UP000321311"/>
    </source>
</evidence>
<dbReference type="AlphaFoldDB" id="A0A5B9D2S4"/>
<dbReference type="KEGG" id="barn:D1092_05825"/>
<dbReference type="EMBL" id="CP031844">
    <property type="protein sequence ID" value="QEE12505.1"/>
    <property type="molecule type" value="Genomic_DNA"/>
</dbReference>
<dbReference type="Proteomes" id="UP000321311">
    <property type="component" value="Chromosome"/>
</dbReference>
<accession>A0A5B9D2S4</accession>
<organism evidence="1 2">
    <name type="scientific">Bartonella krasnovii</name>
    <dbReference type="NCBI Taxonomy" id="2267275"/>
    <lineage>
        <taxon>Bacteria</taxon>
        <taxon>Pseudomonadati</taxon>
        <taxon>Pseudomonadota</taxon>
        <taxon>Alphaproteobacteria</taxon>
        <taxon>Hyphomicrobiales</taxon>
        <taxon>Bartonellaceae</taxon>
        <taxon>Bartonella</taxon>
    </lineage>
</organism>
<dbReference type="OrthoDB" id="9915718at2"/>
<reference evidence="2" key="1">
    <citation type="submission" date="2019-07" db="EMBL/GenBank/DDBJ databases">
        <title>Bartonella kosoyii sp. nov. and Bartonella krasnovii sp. nov., two novel members of the Bartonella elizabethae complex sensu lato, isolated from black rats and wild desert rodent-fleas.</title>
        <authorList>
            <person name="Gutierrez R."/>
            <person name="Shalit T."/>
            <person name="Markus B."/>
            <person name="Yuan C."/>
            <person name="Nachum-Biala Y."/>
            <person name="Elad D."/>
            <person name="Harrus S."/>
        </authorList>
    </citation>
    <scope>NUCLEOTIDE SEQUENCE [LARGE SCALE GENOMIC DNA]</scope>
    <source>
        <strain evidence="2">OE 1-1</strain>
    </source>
</reference>
<sequence>MLFSFNFQLLEFTLFLKREIKNIILKLMVEYVLTTYINRCTVKTLMQDNEFYFRIGCSVLGPRYFPSSVCP</sequence>
<proteinExistence type="predicted"/>
<evidence type="ECO:0000313" key="1">
    <source>
        <dbReference type="EMBL" id="QEE12505.1"/>
    </source>
</evidence>
<name>A0A5B9D2S4_9HYPH</name>